<feature type="non-terminal residue" evidence="1">
    <location>
        <position position="123"/>
    </location>
</feature>
<reference evidence="1 2" key="1">
    <citation type="submission" date="2020-02" db="EMBL/GenBank/DDBJ databases">
        <authorList>
            <person name="Ferguson B K."/>
        </authorList>
    </citation>
    <scope>NUCLEOTIDE SEQUENCE [LARGE SCALE GENOMIC DNA]</scope>
</reference>
<keyword evidence="2" id="KW-1185">Reference proteome</keyword>
<organism evidence="1 2">
    <name type="scientific">Nesidiocoris tenuis</name>
    <dbReference type="NCBI Taxonomy" id="355587"/>
    <lineage>
        <taxon>Eukaryota</taxon>
        <taxon>Metazoa</taxon>
        <taxon>Ecdysozoa</taxon>
        <taxon>Arthropoda</taxon>
        <taxon>Hexapoda</taxon>
        <taxon>Insecta</taxon>
        <taxon>Pterygota</taxon>
        <taxon>Neoptera</taxon>
        <taxon>Paraneoptera</taxon>
        <taxon>Hemiptera</taxon>
        <taxon>Heteroptera</taxon>
        <taxon>Panheteroptera</taxon>
        <taxon>Cimicomorpha</taxon>
        <taxon>Miridae</taxon>
        <taxon>Dicyphina</taxon>
        <taxon>Nesidiocoris</taxon>
    </lineage>
</organism>
<gene>
    <name evidence="1" type="ORF">NTEN_LOCUS5483</name>
</gene>
<name>A0A6H5G8U8_9HEMI</name>
<sequence length="123" mass="13850">MTAAHFASLMYAASIYCCYNFRLQIVTNHGRFPSNTHATMNAFSYLWSDVWSLSLSLSTSDRIWFLSEMAAGHAHGSCWTGDLSSANLRQPNRDRDSKSRKCAPCRSCAETQDWRSGTSRQAQ</sequence>
<dbReference type="AlphaFoldDB" id="A0A6H5G8U8"/>
<dbReference type="Proteomes" id="UP000479000">
    <property type="component" value="Unassembled WGS sequence"/>
</dbReference>
<dbReference type="EMBL" id="CADCXU010008341">
    <property type="protein sequence ID" value="CAA9999200.1"/>
    <property type="molecule type" value="Genomic_DNA"/>
</dbReference>
<evidence type="ECO:0000313" key="1">
    <source>
        <dbReference type="EMBL" id="CAA9999200.1"/>
    </source>
</evidence>
<protein>
    <submittedName>
        <fullName evidence="1">Uncharacterized protein</fullName>
    </submittedName>
</protein>
<accession>A0A6H5G8U8</accession>
<evidence type="ECO:0000313" key="2">
    <source>
        <dbReference type="Proteomes" id="UP000479000"/>
    </source>
</evidence>
<proteinExistence type="predicted"/>